<evidence type="ECO:0000313" key="2">
    <source>
        <dbReference type="EMBL" id="TKA73397.1"/>
    </source>
</evidence>
<organism evidence="2 3">
    <name type="scientific">Friedmanniomyces simplex</name>
    <dbReference type="NCBI Taxonomy" id="329884"/>
    <lineage>
        <taxon>Eukaryota</taxon>
        <taxon>Fungi</taxon>
        <taxon>Dikarya</taxon>
        <taxon>Ascomycota</taxon>
        <taxon>Pezizomycotina</taxon>
        <taxon>Dothideomycetes</taxon>
        <taxon>Dothideomycetidae</taxon>
        <taxon>Mycosphaerellales</taxon>
        <taxon>Teratosphaeriaceae</taxon>
        <taxon>Friedmanniomyces</taxon>
    </lineage>
</organism>
<evidence type="ECO:0000313" key="3">
    <source>
        <dbReference type="Proteomes" id="UP000309340"/>
    </source>
</evidence>
<comment type="caution">
    <text evidence="2">The sequence shown here is derived from an EMBL/GenBank/DDBJ whole genome shotgun (WGS) entry which is preliminary data.</text>
</comment>
<evidence type="ECO:0008006" key="4">
    <source>
        <dbReference type="Google" id="ProtNLM"/>
    </source>
</evidence>
<feature type="compositionally biased region" description="Basic residues" evidence="1">
    <location>
        <begin position="358"/>
        <end position="380"/>
    </location>
</feature>
<sequence>MTANSTLSESSVLTPLDPSKDINSDEWPDFELNNARVHLPKDRSTTTSLLVASEHYNLAVVGDVQLHSIPKDVAHTIQQQNHGRTASIEISDVRLFAYGQFEDGTVALWAGGRAGWFRIKPARAYRETYNLMIEAIKMLYFVADAYREERTARKGKKTTVLPPYSARELFEKHAQEVVGVSTAVDEAAEKIYQHVDFLFASMLAGKEGIDWMQNPLFLHLQAKCHLEHATVAERLAGPLQKAALRAALKAPQASIESGSTTSSLKRKRGRPPLSRDHEVISVASSSTAGSTVRAAQKPTLSQAPKMTSAPLTKAATYRRTRRKPSPTTETVPEELEEAELAETPILEISDSEEEHATRAGKGKSALRLKPSRGAKGKKGQGSRSGKAPVVENNDRSEDEPTSSPTAAKRTLPNPPANSRPSKRRNSKPEVDEGIDMPESPLDSEPLDDDPGTPDAVLGASATESEEPLTTADAARLNHAPDPVQEDTWRCALDGCTHKVYLASQQVSQRLIREHYALHAYDDDERVSLVRKLEAPSLPVDRLMEKVRLQARVEGFPGSRVTGSRFPEAVRQRC</sequence>
<feature type="compositionally biased region" description="Low complexity" evidence="1">
    <location>
        <begin position="281"/>
        <end position="295"/>
    </location>
</feature>
<reference evidence="2 3" key="1">
    <citation type="submission" date="2017-03" db="EMBL/GenBank/DDBJ databases">
        <title>Genomes of endolithic fungi from Antarctica.</title>
        <authorList>
            <person name="Coleine C."/>
            <person name="Masonjones S."/>
            <person name="Stajich J.E."/>
        </authorList>
    </citation>
    <scope>NUCLEOTIDE SEQUENCE [LARGE SCALE GENOMIC DNA]</scope>
    <source>
        <strain evidence="2 3">CCFEE 5184</strain>
    </source>
</reference>
<evidence type="ECO:0000256" key="1">
    <source>
        <dbReference type="SAM" id="MobiDB-lite"/>
    </source>
</evidence>
<accession>A0A4U0XC04</accession>
<feature type="region of interest" description="Disordered" evidence="1">
    <location>
        <begin position="250"/>
        <end position="469"/>
    </location>
</feature>
<dbReference type="AlphaFoldDB" id="A0A4U0XC04"/>
<dbReference type="STRING" id="329884.A0A4U0XC04"/>
<feature type="compositionally biased region" description="Polar residues" evidence="1">
    <location>
        <begin position="1"/>
        <end position="13"/>
    </location>
</feature>
<feature type="region of interest" description="Disordered" evidence="1">
    <location>
        <begin position="1"/>
        <end position="27"/>
    </location>
</feature>
<feature type="compositionally biased region" description="Polar residues" evidence="1">
    <location>
        <begin position="254"/>
        <end position="263"/>
    </location>
</feature>
<name>A0A4U0XC04_9PEZI</name>
<dbReference type="Proteomes" id="UP000309340">
    <property type="component" value="Unassembled WGS sequence"/>
</dbReference>
<dbReference type="EMBL" id="NAJQ01000266">
    <property type="protein sequence ID" value="TKA73397.1"/>
    <property type="molecule type" value="Genomic_DNA"/>
</dbReference>
<proteinExistence type="predicted"/>
<gene>
    <name evidence="2" type="ORF">B0A55_04280</name>
</gene>
<feature type="compositionally biased region" description="Acidic residues" evidence="1">
    <location>
        <begin position="331"/>
        <end position="340"/>
    </location>
</feature>
<protein>
    <recommendedName>
        <fullName evidence="4">DNA (cytosine-5)-methyltransferase 1 replication foci domain-containing protein</fullName>
    </recommendedName>
</protein>
<dbReference type="OrthoDB" id="5382953at2759"/>
<keyword evidence="3" id="KW-1185">Reference proteome</keyword>